<gene>
    <name evidence="2" type="ORF">RC083_09410</name>
</gene>
<organism evidence="2 3">
    <name type="scientific">Pseudoalteromonas haloplanktis</name>
    <name type="common">Alteromonas haloplanktis</name>
    <dbReference type="NCBI Taxonomy" id="228"/>
    <lineage>
        <taxon>Bacteria</taxon>
        <taxon>Pseudomonadati</taxon>
        <taxon>Pseudomonadota</taxon>
        <taxon>Gammaproteobacteria</taxon>
        <taxon>Alteromonadales</taxon>
        <taxon>Pseudoalteromonadaceae</taxon>
        <taxon>Pseudoalteromonas</taxon>
    </lineage>
</organism>
<evidence type="ECO:0000313" key="2">
    <source>
        <dbReference type="EMBL" id="MDQ9091809.1"/>
    </source>
</evidence>
<reference evidence="2 3" key="1">
    <citation type="submission" date="2023-08" db="EMBL/GenBank/DDBJ databases">
        <title>Pseudoalteromonas haloplanktis LL1 genome.</title>
        <authorList>
            <person name="Wu S."/>
        </authorList>
    </citation>
    <scope>NUCLEOTIDE SEQUENCE [LARGE SCALE GENOMIC DNA]</scope>
    <source>
        <strain evidence="2 3">LL1</strain>
    </source>
</reference>
<feature type="chain" id="PRO_5046628396" evidence="1">
    <location>
        <begin position="19"/>
        <end position="108"/>
    </location>
</feature>
<dbReference type="Proteomes" id="UP001226574">
    <property type="component" value="Unassembled WGS sequence"/>
</dbReference>
<comment type="caution">
    <text evidence="2">The sequence shown here is derived from an EMBL/GenBank/DDBJ whole genome shotgun (WGS) entry which is preliminary data.</text>
</comment>
<proteinExistence type="predicted"/>
<keyword evidence="1" id="KW-0732">Signal</keyword>
<evidence type="ECO:0000256" key="1">
    <source>
        <dbReference type="SAM" id="SignalP"/>
    </source>
</evidence>
<accession>A0ABU1BCY0</accession>
<keyword evidence="3" id="KW-1185">Reference proteome</keyword>
<name>A0ABU1BCY0_PSEHA</name>
<dbReference type="RefSeq" id="WP_309038926.1">
    <property type="nucleotide sequence ID" value="NZ_JAVIFY010000005.1"/>
</dbReference>
<dbReference type="EMBL" id="JAVIFY010000005">
    <property type="protein sequence ID" value="MDQ9091809.1"/>
    <property type="molecule type" value="Genomic_DNA"/>
</dbReference>
<protein>
    <submittedName>
        <fullName evidence="2">Uncharacterized protein</fullName>
    </submittedName>
</protein>
<evidence type="ECO:0000313" key="3">
    <source>
        <dbReference type="Proteomes" id="UP001226574"/>
    </source>
</evidence>
<sequence length="108" mass="12077">MKLFIFILALLFSSEVLASSQTAIIKNIIVRHSDGLQYIYLHGTRDNKPSCAGFDYWIIGDENSVAGKTQMSIILLAYASNKKVKITGTGNCSRWRNGETIDTIQLYD</sequence>
<feature type="signal peptide" evidence="1">
    <location>
        <begin position="1"/>
        <end position="18"/>
    </location>
</feature>